<dbReference type="Pfam" id="PF12874">
    <property type="entry name" value="zf-met"/>
    <property type="match status" value="1"/>
</dbReference>
<evidence type="ECO:0000256" key="1">
    <source>
        <dbReference type="ARBA" id="ARBA00022723"/>
    </source>
</evidence>
<evidence type="ECO:0000256" key="4">
    <source>
        <dbReference type="ARBA" id="ARBA00022833"/>
    </source>
</evidence>
<gene>
    <name evidence="8" type="ORF">QR685DRAFT_603731</name>
</gene>
<feature type="domain" description="C2H2-type" evidence="7">
    <location>
        <begin position="583"/>
        <end position="612"/>
    </location>
</feature>
<dbReference type="InterPro" id="IPR003604">
    <property type="entry name" value="Matrin/U1-like-C_Znf_C2H2"/>
</dbReference>
<evidence type="ECO:0000313" key="9">
    <source>
        <dbReference type="Proteomes" id="UP001451303"/>
    </source>
</evidence>
<evidence type="ECO:0000259" key="7">
    <source>
        <dbReference type="PROSITE" id="PS50157"/>
    </source>
</evidence>
<keyword evidence="2" id="KW-0677">Repeat</keyword>
<evidence type="ECO:0000256" key="2">
    <source>
        <dbReference type="ARBA" id="ARBA00022737"/>
    </source>
</evidence>
<dbReference type="SUPFAM" id="SSF57667">
    <property type="entry name" value="beta-beta-alpha zinc fingers"/>
    <property type="match status" value="4"/>
</dbReference>
<evidence type="ECO:0000256" key="6">
    <source>
        <dbReference type="SAM" id="MobiDB-lite"/>
    </source>
</evidence>
<sequence length="674" mass="76676">MSDLQDHISNMSNLQDPDINMSNLQDPDIDMSDLQDSEIDMSDLQDSDIDMSDVEDLDDDISDTEDFDDDISDAEDSDFDTSDTDDPEVDTPSVQSLDQSSIQRLEKTDFKEVDTSRLQHLRRAEGKDLNLSHLRNLVDEYAWCLITSDTPDWFAAAIFKATLGDRKKFDKAAKPLNFAPGVHDVLLSGAPPTIDFFRSLPTPDPQVRVWAIYVLVLEKPGCPAKLYVGSGTKDKYGVMSRMQQYDKGQMLPRLVRAALKNGYTVEHRGLLCWGPIPSELEVTVSRIRFVAIEAVFTAIFHTCVGIRVDVLWSAILPWARSEVTWLPLATHTPLWECPRVISGMTEEQLETYYAERKERRRKAECLQSRRKRAKAQAQDPVTYRTKHRNQGRSWERRNQKKRAAKRAESHAKAIASKKFFCTLCTRPYASAVRYRRHLTSKMHIENERLASGGRPKETPLPENERKLELRIERRANKTFYCEDCDYSAGTQQALNKHLQTPKHQNQVAGIEPEDPSPGAQRQRKLVAENLASKTFYCGVCDYNAGTQTALNTHLQTSKHKDKVASIDLEHSLSESQDQASKRYHCGACNLNFGSQTGLSRHFQSIKHQNKVAGTEHEKPIPKLKQAKEFRAENIANKRFYCGLCNFNGGAKWDLNMHYKTKKHLENAGRVNGEV</sequence>
<keyword evidence="4" id="KW-0862">Zinc</keyword>
<feature type="region of interest" description="Disordered" evidence="6">
    <location>
        <begin position="1"/>
        <end position="105"/>
    </location>
</feature>
<comment type="caution">
    <text evidence="8">The sequence shown here is derived from an EMBL/GenBank/DDBJ whole genome shotgun (WGS) entry which is preliminary data.</text>
</comment>
<dbReference type="PROSITE" id="PS00028">
    <property type="entry name" value="ZINC_FINGER_C2H2_1"/>
    <property type="match status" value="2"/>
</dbReference>
<feature type="compositionally biased region" description="Polar residues" evidence="6">
    <location>
        <begin position="7"/>
        <end position="25"/>
    </location>
</feature>
<accession>A0ABR3DKV3</accession>
<dbReference type="Pfam" id="PF12171">
    <property type="entry name" value="zf-C2H2_jaz"/>
    <property type="match status" value="1"/>
</dbReference>
<dbReference type="PANTHER" id="PTHR24403">
    <property type="entry name" value="ZINC FINGER PROTEIN"/>
    <property type="match status" value="1"/>
</dbReference>
<protein>
    <recommendedName>
        <fullName evidence="7">C2H2-type domain-containing protein</fullName>
    </recommendedName>
</protein>
<dbReference type="SMART" id="SM00451">
    <property type="entry name" value="ZnF_U1"/>
    <property type="match status" value="5"/>
</dbReference>
<keyword evidence="9" id="KW-1185">Reference proteome</keyword>
<dbReference type="InterPro" id="IPR013087">
    <property type="entry name" value="Znf_C2H2_type"/>
</dbReference>
<organism evidence="8 9">
    <name type="scientific">Neurospora intermedia</name>
    <dbReference type="NCBI Taxonomy" id="5142"/>
    <lineage>
        <taxon>Eukaryota</taxon>
        <taxon>Fungi</taxon>
        <taxon>Dikarya</taxon>
        <taxon>Ascomycota</taxon>
        <taxon>Pezizomycotina</taxon>
        <taxon>Sordariomycetes</taxon>
        <taxon>Sordariomycetidae</taxon>
        <taxon>Sordariales</taxon>
        <taxon>Sordariaceae</taxon>
        <taxon>Neurospora</taxon>
    </lineage>
</organism>
<keyword evidence="3 5" id="KW-0863">Zinc-finger</keyword>
<keyword evidence="1" id="KW-0479">Metal-binding</keyword>
<proteinExistence type="predicted"/>
<dbReference type="InterPro" id="IPR022755">
    <property type="entry name" value="Znf_C2H2_jaz"/>
</dbReference>
<reference evidence="8 9" key="1">
    <citation type="submission" date="2023-09" db="EMBL/GenBank/DDBJ databases">
        <title>Multi-omics analysis of a traditional fermented food reveals byproduct-associated fungal strains for waste-to-food upcycling.</title>
        <authorList>
            <consortium name="Lawrence Berkeley National Laboratory"/>
            <person name="Rekdal V.M."/>
            <person name="Villalobos-Escobedo J.M."/>
            <person name="Rodriguez-Valeron N."/>
            <person name="Garcia M.O."/>
            <person name="Vasquez D.P."/>
            <person name="Damayanti I."/>
            <person name="Sorensen P.M."/>
            <person name="Baidoo E.E."/>
            <person name="De Carvalho A.C."/>
            <person name="Riley R."/>
            <person name="Lipzen A."/>
            <person name="He G."/>
            <person name="Yan M."/>
            <person name="Haridas S."/>
            <person name="Daum C."/>
            <person name="Yoshinaga Y."/>
            <person name="Ng V."/>
            <person name="Grigoriev I.V."/>
            <person name="Munk R."/>
            <person name="Nuraida L."/>
            <person name="Wijaya C.H."/>
            <person name="Morales P.-C."/>
            <person name="Keasling J.D."/>
        </authorList>
    </citation>
    <scope>NUCLEOTIDE SEQUENCE [LARGE SCALE GENOMIC DNA]</scope>
    <source>
        <strain evidence="8 9">FGSC 2613</strain>
    </source>
</reference>
<dbReference type="Proteomes" id="UP001451303">
    <property type="component" value="Unassembled WGS sequence"/>
</dbReference>
<dbReference type="PANTHER" id="PTHR24403:SF67">
    <property type="entry name" value="FI01116P-RELATED"/>
    <property type="match status" value="1"/>
</dbReference>
<dbReference type="InterPro" id="IPR050688">
    <property type="entry name" value="Zinc_finger/UBP_domain"/>
</dbReference>
<feature type="region of interest" description="Disordered" evidence="6">
    <location>
        <begin position="367"/>
        <end position="408"/>
    </location>
</feature>
<dbReference type="InterPro" id="IPR036236">
    <property type="entry name" value="Znf_C2H2_sf"/>
</dbReference>
<dbReference type="SMART" id="SM00355">
    <property type="entry name" value="ZnF_C2H2"/>
    <property type="match status" value="5"/>
</dbReference>
<dbReference type="Gene3D" id="3.30.160.60">
    <property type="entry name" value="Classic Zinc Finger"/>
    <property type="match status" value="3"/>
</dbReference>
<name>A0ABR3DKV3_NEUIN</name>
<evidence type="ECO:0000313" key="8">
    <source>
        <dbReference type="EMBL" id="KAL0473305.1"/>
    </source>
</evidence>
<evidence type="ECO:0000256" key="5">
    <source>
        <dbReference type="PROSITE-ProRule" id="PRU00042"/>
    </source>
</evidence>
<evidence type="ECO:0000256" key="3">
    <source>
        <dbReference type="ARBA" id="ARBA00022771"/>
    </source>
</evidence>
<dbReference type="PROSITE" id="PS50157">
    <property type="entry name" value="ZINC_FINGER_C2H2_2"/>
    <property type="match status" value="1"/>
</dbReference>
<feature type="region of interest" description="Disordered" evidence="6">
    <location>
        <begin position="499"/>
        <end position="521"/>
    </location>
</feature>
<dbReference type="EMBL" id="JAVLET010000002">
    <property type="protein sequence ID" value="KAL0473305.1"/>
    <property type="molecule type" value="Genomic_DNA"/>
</dbReference>
<feature type="compositionally biased region" description="Acidic residues" evidence="6">
    <location>
        <begin position="27"/>
        <end position="89"/>
    </location>
</feature>